<gene>
    <name evidence="6" type="ORF">V3328_20740</name>
</gene>
<dbReference type="SUPFAM" id="SSF52540">
    <property type="entry name" value="P-loop containing nucleoside triphosphate hydrolases"/>
    <property type="match status" value="1"/>
</dbReference>
<dbReference type="InterPro" id="IPR050166">
    <property type="entry name" value="ABC_transporter_ATP-bind"/>
</dbReference>
<evidence type="ECO:0000313" key="6">
    <source>
        <dbReference type="EMBL" id="MEJ8573927.1"/>
    </source>
</evidence>
<dbReference type="CDD" id="cd03293">
    <property type="entry name" value="ABC_NrtD_SsuB_transporters"/>
    <property type="match status" value="1"/>
</dbReference>
<keyword evidence="7" id="KW-1185">Reference proteome</keyword>
<protein>
    <submittedName>
        <fullName evidence="6">ABC transporter ATP-binding protein</fullName>
    </submittedName>
</protein>
<dbReference type="InterPro" id="IPR027417">
    <property type="entry name" value="P-loop_NTPase"/>
</dbReference>
<dbReference type="PANTHER" id="PTHR42788:SF19">
    <property type="entry name" value="ALIPHATIC SULFONATES IMPORT ATP-BINDING PROTEIN SSUB 2"/>
    <property type="match status" value="1"/>
</dbReference>
<comment type="caution">
    <text evidence="6">The sequence shown here is derived from an EMBL/GenBank/DDBJ whole genome shotgun (WGS) entry which is preliminary data.</text>
</comment>
<dbReference type="EMBL" id="JAZHOF010000009">
    <property type="protein sequence ID" value="MEJ8573927.1"/>
    <property type="molecule type" value="Genomic_DNA"/>
</dbReference>
<accession>A0AAW9RJL7</accession>
<sequence length="273" mass="30129">MEPLDRTPPSQTSAAQPLVSLRDISKVFSNGTVALKDMSLDIGAGEFVSLLGPSGCGKSTVLRIISGLGEPSSGEIRWGHATRDRHGHEEHGIGFVFQEPTLMPWATVFKNVWLPLRLKGKSRRAARQEVMEALATVGLDGFADAYPRELSGGMKMRVSIARALVTRPKLLLMDEPFAALDEITRFKLNNDLLHLWETFGWTVIFVTHSVFESVYLSNRIVVMASRPGRVVEDIAIDAPYPRDDAFRTSVVYNEHCRRASESLHAAMNAPAAT</sequence>
<dbReference type="PROSITE" id="PS50893">
    <property type="entry name" value="ABC_TRANSPORTER_2"/>
    <property type="match status" value="1"/>
</dbReference>
<dbReference type="Pfam" id="PF00005">
    <property type="entry name" value="ABC_tran"/>
    <property type="match status" value="1"/>
</dbReference>
<dbReference type="InterPro" id="IPR017871">
    <property type="entry name" value="ABC_transporter-like_CS"/>
</dbReference>
<feature type="domain" description="ABC transporter" evidence="5">
    <location>
        <begin position="19"/>
        <end position="250"/>
    </location>
</feature>
<keyword evidence="2" id="KW-0813">Transport</keyword>
<reference evidence="6 7" key="1">
    <citation type="submission" date="2024-02" db="EMBL/GenBank/DDBJ databases">
        <title>Genome analysis and characterization of Microbaculum marinisediminis sp. nov., isolated from marine sediment.</title>
        <authorList>
            <person name="Du Z.-J."/>
            <person name="Ye Y.-Q."/>
            <person name="Zhang Z.-R."/>
            <person name="Yuan S.-M."/>
            <person name="Zhang X.-Y."/>
        </authorList>
    </citation>
    <scope>NUCLEOTIDE SEQUENCE [LARGE SCALE GENOMIC DNA]</scope>
    <source>
        <strain evidence="6 7">SDUM1044001</strain>
    </source>
</reference>
<dbReference type="GO" id="GO:0005524">
    <property type="term" value="F:ATP binding"/>
    <property type="evidence" value="ECO:0007669"/>
    <property type="project" value="UniProtKB-KW"/>
</dbReference>
<dbReference type="PANTHER" id="PTHR42788">
    <property type="entry name" value="TAURINE IMPORT ATP-BINDING PROTEIN-RELATED"/>
    <property type="match status" value="1"/>
</dbReference>
<name>A0AAW9RJL7_9HYPH</name>
<keyword evidence="4 6" id="KW-0067">ATP-binding</keyword>
<dbReference type="InterPro" id="IPR003439">
    <property type="entry name" value="ABC_transporter-like_ATP-bd"/>
</dbReference>
<dbReference type="Proteomes" id="UP001378188">
    <property type="component" value="Unassembled WGS sequence"/>
</dbReference>
<dbReference type="GO" id="GO:0016887">
    <property type="term" value="F:ATP hydrolysis activity"/>
    <property type="evidence" value="ECO:0007669"/>
    <property type="project" value="InterPro"/>
</dbReference>
<evidence type="ECO:0000256" key="4">
    <source>
        <dbReference type="ARBA" id="ARBA00022840"/>
    </source>
</evidence>
<evidence type="ECO:0000313" key="7">
    <source>
        <dbReference type="Proteomes" id="UP001378188"/>
    </source>
</evidence>
<dbReference type="InterPro" id="IPR003593">
    <property type="entry name" value="AAA+_ATPase"/>
</dbReference>
<evidence type="ECO:0000256" key="2">
    <source>
        <dbReference type="ARBA" id="ARBA00022448"/>
    </source>
</evidence>
<comment type="similarity">
    <text evidence="1">Belongs to the ABC transporter superfamily.</text>
</comment>
<evidence type="ECO:0000259" key="5">
    <source>
        <dbReference type="PROSITE" id="PS50893"/>
    </source>
</evidence>
<evidence type="ECO:0000256" key="1">
    <source>
        <dbReference type="ARBA" id="ARBA00005417"/>
    </source>
</evidence>
<dbReference type="AlphaFoldDB" id="A0AAW9RJL7"/>
<evidence type="ECO:0000256" key="3">
    <source>
        <dbReference type="ARBA" id="ARBA00022741"/>
    </source>
</evidence>
<organism evidence="6 7">
    <name type="scientific">Microbaculum marinum</name>
    <dbReference type="NCBI Taxonomy" id="1764581"/>
    <lineage>
        <taxon>Bacteria</taxon>
        <taxon>Pseudomonadati</taxon>
        <taxon>Pseudomonadota</taxon>
        <taxon>Alphaproteobacteria</taxon>
        <taxon>Hyphomicrobiales</taxon>
        <taxon>Tepidamorphaceae</taxon>
        <taxon>Microbaculum</taxon>
    </lineage>
</organism>
<keyword evidence="3" id="KW-0547">Nucleotide-binding</keyword>
<dbReference type="SMART" id="SM00382">
    <property type="entry name" value="AAA"/>
    <property type="match status" value="1"/>
</dbReference>
<proteinExistence type="inferred from homology"/>
<dbReference type="Gene3D" id="3.40.50.300">
    <property type="entry name" value="P-loop containing nucleotide triphosphate hydrolases"/>
    <property type="match status" value="1"/>
</dbReference>
<dbReference type="PROSITE" id="PS00211">
    <property type="entry name" value="ABC_TRANSPORTER_1"/>
    <property type="match status" value="1"/>
</dbReference>